<dbReference type="EMBL" id="VANU01000005">
    <property type="protein sequence ID" value="TLP37006.1"/>
    <property type="molecule type" value="Genomic_DNA"/>
</dbReference>
<reference evidence="2 3" key="1">
    <citation type="submission" date="2019-05" db="EMBL/GenBank/DDBJ databases">
        <title>Arcobacter sp. nov., isolated from sea sediment.</title>
        <authorList>
            <person name="Kim W."/>
        </authorList>
    </citation>
    <scope>NUCLEOTIDE SEQUENCE [LARGE SCALE GENOMIC DNA]</scope>
    <source>
        <strain evidence="2 3">CAU 1517</strain>
    </source>
</reference>
<dbReference type="OrthoDB" id="5348297at2"/>
<keyword evidence="3" id="KW-1185">Reference proteome</keyword>
<proteinExistence type="predicted"/>
<protein>
    <submittedName>
        <fullName evidence="2">DUF342 domain-containing protein</fullName>
    </submittedName>
</protein>
<keyword evidence="1" id="KW-0175">Coiled coil</keyword>
<name>A0A5R8XYP2_9BACT</name>
<sequence length="113" mass="13390">MRTKLDNFLLIIIIGVLLLYFFSSANVYKSLYRKINEEKNILEEENKKLQTIIDRYEKQVKVSAGTLKNNQDTLQVARDDLQKLKLENTELRHEVELLEKRTEELYAQVNTMV</sequence>
<dbReference type="Proteomes" id="UP000308901">
    <property type="component" value="Unassembled WGS sequence"/>
</dbReference>
<gene>
    <name evidence="2" type="ORF">FDK22_12230</name>
</gene>
<evidence type="ECO:0000256" key="1">
    <source>
        <dbReference type="SAM" id="Coils"/>
    </source>
</evidence>
<evidence type="ECO:0000313" key="2">
    <source>
        <dbReference type="EMBL" id="TLP37006.1"/>
    </source>
</evidence>
<evidence type="ECO:0000313" key="3">
    <source>
        <dbReference type="Proteomes" id="UP000308901"/>
    </source>
</evidence>
<accession>A0A5R8XYP2</accession>
<dbReference type="AlphaFoldDB" id="A0A5R8XYP2"/>
<organism evidence="2 3">
    <name type="scientific">Arcobacter arenosus</name>
    <dbReference type="NCBI Taxonomy" id="2576037"/>
    <lineage>
        <taxon>Bacteria</taxon>
        <taxon>Pseudomonadati</taxon>
        <taxon>Campylobacterota</taxon>
        <taxon>Epsilonproteobacteria</taxon>
        <taxon>Campylobacterales</taxon>
        <taxon>Arcobacteraceae</taxon>
        <taxon>Arcobacter</taxon>
    </lineage>
</organism>
<feature type="coiled-coil region" evidence="1">
    <location>
        <begin position="25"/>
        <end position="108"/>
    </location>
</feature>
<comment type="caution">
    <text evidence="2">The sequence shown here is derived from an EMBL/GenBank/DDBJ whole genome shotgun (WGS) entry which is preliminary data.</text>
</comment>